<evidence type="ECO:0000313" key="2">
    <source>
        <dbReference type="Proteomes" id="UP000306980"/>
    </source>
</evidence>
<name>A0A5S3QLY5_9BACI</name>
<dbReference type="RefSeq" id="WP_138603698.1">
    <property type="nucleotide sequence ID" value="NZ_VCIA01000001.1"/>
</dbReference>
<reference evidence="1 2" key="1">
    <citation type="submission" date="2019-05" db="EMBL/GenBank/DDBJ databases">
        <title>Genomic analysis of Lentibacillus sp. NKC220-2.</title>
        <authorList>
            <person name="Oh Y.J."/>
        </authorList>
    </citation>
    <scope>NUCLEOTIDE SEQUENCE [LARGE SCALE GENOMIC DNA]</scope>
    <source>
        <strain evidence="1 2">NKC220-2</strain>
    </source>
</reference>
<comment type="caution">
    <text evidence="1">The sequence shown here is derived from an EMBL/GenBank/DDBJ whole genome shotgun (WGS) entry which is preliminary data.</text>
</comment>
<gene>
    <name evidence="1" type="ORF">FFL34_12340</name>
</gene>
<dbReference type="Proteomes" id="UP000306980">
    <property type="component" value="Unassembled WGS sequence"/>
</dbReference>
<dbReference type="EMBL" id="VCIA01000001">
    <property type="protein sequence ID" value="TMN22799.1"/>
    <property type="molecule type" value="Genomic_DNA"/>
</dbReference>
<dbReference type="AlphaFoldDB" id="A0A5S3QLY5"/>
<accession>A0A5S3QLY5</accession>
<proteinExistence type="predicted"/>
<protein>
    <submittedName>
        <fullName evidence="1">Uncharacterized protein</fullName>
    </submittedName>
</protein>
<evidence type="ECO:0000313" key="1">
    <source>
        <dbReference type="EMBL" id="TMN22799.1"/>
    </source>
</evidence>
<sequence>MQDNVIFFSTKNKHYKPSADESISEEVHQLISRFQDPDLPMKVREEIFNKIIYFTGELVGHKSD</sequence>
<organism evidence="1 2">
    <name type="scientific">Lentibacillus cibarius</name>
    <dbReference type="NCBI Taxonomy" id="2583219"/>
    <lineage>
        <taxon>Bacteria</taxon>
        <taxon>Bacillati</taxon>
        <taxon>Bacillota</taxon>
        <taxon>Bacilli</taxon>
        <taxon>Bacillales</taxon>
        <taxon>Bacillaceae</taxon>
        <taxon>Lentibacillus</taxon>
    </lineage>
</organism>